<dbReference type="Gene3D" id="3.30.70.330">
    <property type="match status" value="1"/>
</dbReference>
<sequence>MYVGNLSFDATQEDLEGLFSAHGTVTDVFILKDRESGRPRGFAFVSMETPEEMNAAIEALNGEEFMGRNLTINEARPREERGGGGGGGRRFGGGGGGRREFGGGGGGRREFGGGGGGRRDFGGDRRGGGGRRDFGSRDRSDRGGRDY</sequence>
<dbReference type="InterPro" id="IPR000504">
    <property type="entry name" value="RRM_dom"/>
</dbReference>
<feature type="domain" description="RRM" evidence="3">
    <location>
        <begin position="1"/>
        <end position="77"/>
    </location>
</feature>
<dbReference type="InterPro" id="IPR048289">
    <property type="entry name" value="RRM2_NsCP33-like"/>
</dbReference>
<dbReference type="PROSITE" id="PS50102">
    <property type="entry name" value="RRM"/>
    <property type="match status" value="1"/>
</dbReference>
<dbReference type="InterPro" id="IPR035979">
    <property type="entry name" value="RBD_domain_sf"/>
</dbReference>
<dbReference type="PANTHER" id="PTHR48027">
    <property type="entry name" value="HETEROGENEOUS NUCLEAR RIBONUCLEOPROTEIN 87F-RELATED"/>
    <property type="match status" value="1"/>
</dbReference>
<evidence type="ECO:0000313" key="5">
    <source>
        <dbReference type="Proteomes" id="UP000000925"/>
    </source>
</evidence>
<protein>
    <submittedName>
        <fullName evidence="4">RNP-1 like RNA-binding protein</fullName>
    </submittedName>
</protein>
<keyword evidence="1" id="KW-0694">RNA-binding</keyword>
<feature type="compositionally biased region" description="Gly residues" evidence="2">
    <location>
        <begin position="83"/>
        <end position="96"/>
    </location>
</feature>
<gene>
    <name evidence="4" type="ordered locus">Caka_1194</name>
</gene>
<dbReference type="InterPro" id="IPR012677">
    <property type="entry name" value="Nucleotide-bd_a/b_plait_sf"/>
</dbReference>
<dbReference type="SMART" id="SM00360">
    <property type="entry name" value="RRM"/>
    <property type="match status" value="1"/>
</dbReference>
<dbReference type="CDD" id="cd21608">
    <property type="entry name" value="RRM2_NsCP33_like"/>
    <property type="match status" value="1"/>
</dbReference>
<evidence type="ECO:0000256" key="1">
    <source>
        <dbReference type="ARBA" id="ARBA00022884"/>
    </source>
</evidence>
<accession>D5EIE8</accession>
<dbReference type="HOGENOM" id="CLU_012062_28_1_0"/>
<dbReference type="Pfam" id="PF00076">
    <property type="entry name" value="RRM_1"/>
    <property type="match status" value="1"/>
</dbReference>
<evidence type="ECO:0000256" key="2">
    <source>
        <dbReference type="SAM" id="MobiDB-lite"/>
    </source>
</evidence>
<dbReference type="STRING" id="583355.Caka_1194"/>
<dbReference type="SUPFAM" id="SSF54928">
    <property type="entry name" value="RNA-binding domain, RBD"/>
    <property type="match status" value="1"/>
</dbReference>
<keyword evidence="5" id="KW-1185">Reference proteome</keyword>
<dbReference type="InterPro" id="IPR052462">
    <property type="entry name" value="SLIRP/GR-RBP-like"/>
</dbReference>
<evidence type="ECO:0000313" key="4">
    <source>
        <dbReference type="EMBL" id="ADE54214.1"/>
    </source>
</evidence>
<evidence type="ECO:0000259" key="3">
    <source>
        <dbReference type="PROSITE" id="PS50102"/>
    </source>
</evidence>
<dbReference type="eggNOG" id="COG0724">
    <property type="taxonomic scope" value="Bacteria"/>
</dbReference>
<organism evidence="4 5">
    <name type="scientific">Coraliomargarita akajimensis (strain DSM 45221 / IAM 15411 / JCM 23193 / KCTC 12865 / 04OKA010-24)</name>
    <dbReference type="NCBI Taxonomy" id="583355"/>
    <lineage>
        <taxon>Bacteria</taxon>
        <taxon>Pseudomonadati</taxon>
        <taxon>Verrucomicrobiota</taxon>
        <taxon>Opitutia</taxon>
        <taxon>Puniceicoccales</taxon>
        <taxon>Coraliomargaritaceae</taxon>
        <taxon>Coraliomargarita</taxon>
    </lineage>
</organism>
<reference evidence="4 5" key="1">
    <citation type="journal article" date="2010" name="Stand. Genomic Sci.">
        <title>Complete genome sequence of Coraliomargarita akajimensis type strain (04OKA010-24).</title>
        <authorList>
            <person name="Mavromatis K."/>
            <person name="Abt B."/>
            <person name="Brambilla E."/>
            <person name="Lapidus A."/>
            <person name="Copeland A."/>
            <person name="Deshpande S."/>
            <person name="Nolan M."/>
            <person name="Lucas S."/>
            <person name="Tice H."/>
            <person name="Cheng J.F."/>
            <person name="Han C."/>
            <person name="Detter J.C."/>
            <person name="Woyke T."/>
            <person name="Goodwin L."/>
            <person name="Pitluck S."/>
            <person name="Held B."/>
            <person name="Brettin T."/>
            <person name="Tapia R."/>
            <person name="Ivanova N."/>
            <person name="Mikhailova N."/>
            <person name="Pati A."/>
            <person name="Liolios K."/>
            <person name="Chen A."/>
            <person name="Palaniappan K."/>
            <person name="Land M."/>
            <person name="Hauser L."/>
            <person name="Chang Y.J."/>
            <person name="Jeffries C.D."/>
            <person name="Rohde M."/>
            <person name="Goker M."/>
            <person name="Bristow J."/>
            <person name="Eisen J.A."/>
            <person name="Markowitz V."/>
            <person name="Hugenholtz P."/>
            <person name="Klenk H.P."/>
            <person name="Kyrpides N.C."/>
        </authorList>
    </citation>
    <scope>NUCLEOTIDE SEQUENCE [LARGE SCALE GENOMIC DNA]</scope>
    <source>
        <strain evidence="5">DSM 45221 / IAM 15411 / JCM 23193 / KCTC 12865</strain>
    </source>
</reference>
<dbReference type="GO" id="GO:0003723">
    <property type="term" value="F:RNA binding"/>
    <property type="evidence" value="ECO:0007669"/>
    <property type="project" value="UniProtKB-KW"/>
</dbReference>
<proteinExistence type="predicted"/>
<feature type="compositionally biased region" description="Basic and acidic residues" evidence="2">
    <location>
        <begin position="97"/>
        <end position="147"/>
    </location>
</feature>
<dbReference type="EMBL" id="CP001998">
    <property type="protein sequence ID" value="ADE54214.1"/>
    <property type="molecule type" value="Genomic_DNA"/>
</dbReference>
<feature type="region of interest" description="Disordered" evidence="2">
    <location>
        <begin position="74"/>
        <end position="147"/>
    </location>
</feature>
<name>D5EIE8_CORAD</name>
<dbReference type="AlphaFoldDB" id="D5EIE8"/>
<dbReference type="Proteomes" id="UP000000925">
    <property type="component" value="Chromosome"/>
</dbReference>
<dbReference type="KEGG" id="caa:Caka_1194"/>